<protein>
    <submittedName>
        <fullName evidence="1">Uncharacterized protein</fullName>
    </submittedName>
</protein>
<sequence length="96" mass="10895">MYLEENLRTNKKKTVIELCFPPPDHVKPMGQIPVIADLPVGNNLQDHCVTFLPFVLDTKPMNEKLSNPRNIKEYINSRTGTVTTLIPTGLKVNMYV</sequence>
<gene>
    <name evidence="1" type="ORF">AVEN_13794_1</name>
</gene>
<dbReference type="Proteomes" id="UP000499080">
    <property type="component" value="Unassembled WGS sequence"/>
</dbReference>
<evidence type="ECO:0000313" key="1">
    <source>
        <dbReference type="EMBL" id="GBO25597.1"/>
    </source>
</evidence>
<accession>A0A4Y2VPD3</accession>
<comment type="caution">
    <text evidence="1">The sequence shown here is derived from an EMBL/GenBank/DDBJ whole genome shotgun (WGS) entry which is preliminary data.</text>
</comment>
<name>A0A4Y2VPD3_ARAVE</name>
<dbReference type="EMBL" id="BGPR01048585">
    <property type="protein sequence ID" value="GBO25597.1"/>
    <property type="molecule type" value="Genomic_DNA"/>
</dbReference>
<proteinExistence type="predicted"/>
<evidence type="ECO:0000313" key="2">
    <source>
        <dbReference type="Proteomes" id="UP000499080"/>
    </source>
</evidence>
<organism evidence="1 2">
    <name type="scientific">Araneus ventricosus</name>
    <name type="common">Orbweaver spider</name>
    <name type="synonym">Epeira ventricosa</name>
    <dbReference type="NCBI Taxonomy" id="182803"/>
    <lineage>
        <taxon>Eukaryota</taxon>
        <taxon>Metazoa</taxon>
        <taxon>Ecdysozoa</taxon>
        <taxon>Arthropoda</taxon>
        <taxon>Chelicerata</taxon>
        <taxon>Arachnida</taxon>
        <taxon>Araneae</taxon>
        <taxon>Araneomorphae</taxon>
        <taxon>Entelegynae</taxon>
        <taxon>Araneoidea</taxon>
        <taxon>Araneidae</taxon>
        <taxon>Araneus</taxon>
    </lineage>
</organism>
<dbReference type="OrthoDB" id="269227at2759"/>
<keyword evidence="2" id="KW-1185">Reference proteome</keyword>
<dbReference type="AlphaFoldDB" id="A0A4Y2VPD3"/>
<reference evidence="1 2" key="1">
    <citation type="journal article" date="2019" name="Sci. Rep.">
        <title>Orb-weaving spider Araneus ventricosus genome elucidates the spidroin gene catalogue.</title>
        <authorList>
            <person name="Kono N."/>
            <person name="Nakamura H."/>
            <person name="Ohtoshi R."/>
            <person name="Moran D.A.P."/>
            <person name="Shinohara A."/>
            <person name="Yoshida Y."/>
            <person name="Fujiwara M."/>
            <person name="Mori M."/>
            <person name="Tomita M."/>
            <person name="Arakawa K."/>
        </authorList>
    </citation>
    <scope>NUCLEOTIDE SEQUENCE [LARGE SCALE GENOMIC DNA]</scope>
</reference>